<sequence>MIPPARPSLDPAPRYLLVDGHSIIFAWPSLRSLHSQKPLAARQELTRHLSQLHDSGRWRVTLVFDGQAGGKEEKASNSLAVLYAASGQTADSVIERIVQLHRGKGEIAVVTADHAEMTTIESFGAVGYSPDWLAQEILAASQ</sequence>
<dbReference type="PANTHER" id="PTHR34547">
    <property type="entry name" value="YACP-LIKE NYN DOMAIN PROTEIN"/>
    <property type="match status" value="1"/>
</dbReference>
<evidence type="ECO:0008006" key="3">
    <source>
        <dbReference type="Google" id="ProtNLM"/>
    </source>
</evidence>
<comment type="caution">
    <text evidence="1">The sequence shown here is derived from an EMBL/GenBank/DDBJ whole genome shotgun (WGS) entry which is preliminary data.</text>
</comment>
<protein>
    <recommendedName>
        <fullName evidence="3">NYN domain-containing protein</fullName>
    </recommendedName>
</protein>
<dbReference type="PANTHER" id="PTHR34547:SF1">
    <property type="entry name" value="YACP-LIKE NYN DOMAIN PROTEIN"/>
    <property type="match status" value="1"/>
</dbReference>
<organism evidence="1 2">
    <name type="scientific">Verrucomicrobia subdivision 6 bacterium BACL9 MAG-120507-bin52</name>
    <dbReference type="NCBI Taxonomy" id="1655590"/>
    <lineage>
        <taxon>Bacteria</taxon>
        <taxon>Pseudomonadati</taxon>
        <taxon>Verrucomicrobiota</taxon>
        <taxon>Verrucomicrobiia</taxon>
        <taxon>Verrucomicrobiales</taxon>
        <taxon>Verrucomicrobia subdivision 6</taxon>
    </lineage>
</organism>
<dbReference type="Pfam" id="PF05991">
    <property type="entry name" value="NYN_YacP"/>
    <property type="match status" value="1"/>
</dbReference>
<evidence type="ECO:0000313" key="1">
    <source>
        <dbReference type="EMBL" id="KRO62207.1"/>
    </source>
</evidence>
<dbReference type="Proteomes" id="UP000051269">
    <property type="component" value="Unassembled WGS sequence"/>
</dbReference>
<reference evidence="1 2" key="1">
    <citation type="submission" date="2015-10" db="EMBL/GenBank/DDBJ databases">
        <title>Metagenome-Assembled Genomes uncover a global brackish microbiome.</title>
        <authorList>
            <person name="Hugerth L.W."/>
            <person name="Larsson J."/>
            <person name="Alneberg J."/>
            <person name="Lindh M.V."/>
            <person name="Legrand C."/>
            <person name="Pinhassi J."/>
            <person name="Andersson A.F."/>
        </authorList>
    </citation>
    <scope>NUCLEOTIDE SEQUENCE [LARGE SCALE GENOMIC DNA]</scope>
    <source>
        <strain evidence="1">BACL18 MAG-120507-bin52</strain>
    </source>
</reference>
<evidence type="ECO:0000313" key="2">
    <source>
        <dbReference type="Proteomes" id="UP000051269"/>
    </source>
</evidence>
<feature type="non-terminal residue" evidence="1">
    <location>
        <position position="142"/>
    </location>
</feature>
<dbReference type="EMBL" id="LIBO01000113">
    <property type="protein sequence ID" value="KRO62207.1"/>
    <property type="molecule type" value="Genomic_DNA"/>
</dbReference>
<gene>
    <name evidence="1" type="ORF">ABR82_00655</name>
</gene>
<accession>A0A0R2RHP6</accession>
<dbReference type="AlphaFoldDB" id="A0A0R2RHP6"/>
<dbReference type="InterPro" id="IPR010298">
    <property type="entry name" value="YacP-like"/>
</dbReference>
<proteinExistence type="predicted"/>
<name>A0A0R2RHP6_9BACT</name>